<name>A0A1E5JTK4_9GAMM</name>
<dbReference type="PATRIC" id="fig|45071.6.peg.3701"/>
<organism evidence="1 2">
    <name type="scientific">Legionella parisiensis</name>
    <dbReference type="NCBI Taxonomy" id="45071"/>
    <lineage>
        <taxon>Bacteria</taxon>
        <taxon>Pseudomonadati</taxon>
        <taxon>Pseudomonadota</taxon>
        <taxon>Gammaproteobacteria</taxon>
        <taxon>Legionellales</taxon>
        <taxon>Legionellaceae</taxon>
        <taxon>Legionella</taxon>
    </lineage>
</organism>
<reference evidence="1 2" key="1">
    <citation type="submission" date="2016-02" db="EMBL/GenBank/DDBJ databases">
        <title>Secondary metabolites in Legionella.</title>
        <authorList>
            <person name="Tobias N.J."/>
            <person name="Bode H.B."/>
        </authorList>
    </citation>
    <scope>NUCLEOTIDE SEQUENCE [LARGE SCALE GENOMIC DNA]</scope>
    <source>
        <strain evidence="1 2">DSM 19216</strain>
    </source>
</reference>
<dbReference type="EMBL" id="LSOG01000049">
    <property type="protein sequence ID" value="OEH47378.1"/>
    <property type="molecule type" value="Genomic_DNA"/>
</dbReference>
<accession>A0A1E5JTK4</accession>
<keyword evidence="2" id="KW-1185">Reference proteome</keyword>
<proteinExistence type="predicted"/>
<sequence length="58" mass="6444">MLSSVENFNQKNITMNHRNTDKSPNFSAEFTAKLSLCYDFIPTAIASADIIIILPSLP</sequence>
<protein>
    <submittedName>
        <fullName evidence="1">Uncharacterized protein</fullName>
    </submittedName>
</protein>
<evidence type="ECO:0000313" key="2">
    <source>
        <dbReference type="Proteomes" id="UP000095229"/>
    </source>
</evidence>
<gene>
    <name evidence="1" type="ORF">lpari_01546</name>
</gene>
<comment type="caution">
    <text evidence="1">The sequence shown here is derived from an EMBL/GenBank/DDBJ whole genome shotgun (WGS) entry which is preliminary data.</text>
</comment>
<dbReference type="Proteomes" id="UP000095229">
    <property type="component" value="Unassembled WGS sequence"/>
</dbReference>
<dbReference type="AlphaFoldDB" id="A0A1E5JTK4"/>
<dbReference type="RefSeq" id="WP_156416218.1">
    <property type="nucleotide sequence ID" value="NZ_CAAAIE010000001.1"/>
</dbReference>
<evidence type="ECO:0000313" key="1">
    <source>
        <dbReference type="EMBL" id="OEH47378.1"/>
    </source>
</evidence>
<dbReference type="STRING" id="45071.Lpar_3438"/>